<reference evidence="5 6" key="1">
    <citation type="submission" date="2024-06" db="EMBL/GenBank/DDBJ databases">
        <title>The Natural Products Discovery Center: Release of the First 8490 Sequenced Strains for Exploring Actinobacteria Biosynthetic Diversity.</title>
        <authorList>
            <person name="Kalkreuter E."/>
            <person name="Kautsar S.A."/>
            <person name="Yang D."/>
            <person name="Bader C.D."/>
            <person name="Teijaro C.N."/>
            <person name="Fluegel L."/>
            <person name="Davis C.M."/>
            <person name="Simpson J.R."/>
            <person name="Lauterbach L."/>
            <person name="Steele A.D."/>
            <person name="Gui C."/>
            <person name="Meng S."/>
            <person name="Li G."/>
            <person name="Viehrig K."/>
            <person name="Ye F."/>
            <person name="Su P."/>
            <person name="Kiefer A.F."/>
            <person name="Nichols A."/>
            <person name="Cepeda A.J."/>
            <person name="Yan W."/>
            <person name="Fan B."/>
            <person name="Jiang Y."/>
            <person name="Adhikari A."/>
            <person name="Zheng C.-J."/>
            <person name="Schuster L."/>
            <person name="Cowan T.M."/>
            <person name="Smanski M.J."/>
            <person name="Chevrette M.G."/>
            <person name="De Carvalho L.P.S."/>
            <person name="Shen B."/>
        </authorList>
    </citation>
    <scope>NUCLEOTIDE SEQUENCE [LARGE SCALE GENOMIC DNA]</scope>
    <source>
        <strain evidence="5 6">NPDC052347</strain>
    </source>
</reference>
<keyword evidence="1" id="KW-0805">Transcription regulation</keyword>
<dbReference type="Gene3D" id="1.10.10.10">
    <property type="entry name" value="Winged helix-like DNA-binding domain superfamily/Winged helix DNA-binding domain"/>
    <property type="match status" value="1"/>
</dbReference>
<comment type="caution">
    <text evidence="5">The sequence shown here is derived from an EMBL/GenBank/DDBJ whole genome shotgun (WGS) entry which is preliminary data.</text>
</comment>
<dbReference type="Proteomes" id="UP001552594">
    <property type="component" value="Unassembled WGS sequence"/>
</dbReference>
<dbReference type="EMBL" id="JBFAUK010000016">
    <property type="protein sequence ID" value="MEV5508738.1"/>
    <property type="molecule type" value="Genomic_DNA"/>
</dbReference>
<evidence type="ECO:0000313" key="5">
    <source>
        <dbReference type="EMBL" id="MEV5508738.1"/>
    </source>
</evidence>
<name>A0ABV3K0R8_STRON</name>
<dbReference type="InterPro" id="IPR051011">
    <property type="entry name" value="Metal_resp_trans_reg"/>
</dbReference>
<dbReference type="InterPro" id="IPR001845">
    <property type="entry name" value="HTH_ArsR_DNA-bd_dom"/>
</dbReference>
<dbReference type="PROSITE" id="PS50987">
    <property type="entry name" value="HTH_ARSR_2"/>
    <property type="match status" value="1"/>
</dbReference>
<dbReference type="InterPro" id="IPR011991">
    <property type="entry name" value="ArsR-like_HTH"/>
</dbReference>
<accession>A0ABV3K0R8</accession>
<evidence type="ECO:0000313" key="6">
    <source>
        <dbReference type="Proteomes" id="UP001552594"/>
    </source>
</evidence>
<keyword evidence="6" id="KW-1185">Reference proteome</keyword>
<dbReference type="RefSeq" id="WP_161968800.1">
    <property type="nucleotide sequence ID" value="NZ_JBFAUK010000016.1"/>
</dbReference>
<gene>
    <name evidence="5" type="ORF">AB0L16_20145</name>
</gene>
<dbReference type="PANTHER" id="PTHR43132:SF8">
    <property type="entry name" value="HTH-TYPE TRANSCRIPTIONAL REGULATOR KMTR"/>
    <property type="match status" value="1"/>
</dbReference>
<dbReference type="InterPro" id="IPR036390">
    <property type="entry name" value="WH_DNA-bd_sf"/>
</dbReference>
<dbReference type="InterPro" id="IPR036388">
    <property type="entry name" value="WH-like_DNA-bd_sf"/>
</dbReference>
<keyword evidence="3" id="KW-0804">Transcription</keyword>
<feature type="domain" description="HTH arsR-type" evidence="4">
    <location>
        <begin position="141"/>
        <end position="229"/>
    </location>
</feature>
<dbReference type="Pfam" id="PF01022">
    <property type="entry name" value="HTH_5"/>
    <property type="match status" value="1"/>
</dbReference>
<dbReference type="CDD" id="cd00090">
    <property type="entry name" value="HTH_ARSR"/>
    <property type="match status" value="1"/>
</dbReference>
<evidence type="ECO:0000256" key="3">
    <source>
        <dbReference type="ARBA" id="ARBA00023163"/>
    </source>
</evidence>
<dbReference type="PANTHER" id="PTHR43132">
    <property type="entry name" value="ARSENICAL RESISTANCE OPERON REPRESSOR ARSR-RELATED"/>
    <property type="match status" value="1"/>
</dbReference>
<keyword evidence="2" id="KW-0238">DNA-binding</keyword>
<organism evidence="5 6">
    <name type="scientific">Streptomyces orinoci</name>
    <name type="common">Streptoverticillium orinoci</name>
    <dbReference type="NCBI Taxonomy" id="67339"/>
    <lineage>
        <taxon>Bacteria</taxon>
        <taxon>Bacillati</taxon>
        <taxon>Actinomycetota</taxon>
        <taxon>Actinomycetes</taxon>
        <taxon>Kitasatosporales</taxon>
        <taxon>Streptomycetaceae</taxon>
        <taxon>Streptomyces</taxon>
    </lineage>
</organism>
<protein>
    <submittedName>
        <fullName evidence="5">Winged helix-turn-helix domain-containing protein</fullName>
    </submittedName>
</protein>
<dbReference type="SUPFAM" id="SSF46785">
    <property type="entry name" value="Winged helix' DNA-binding domain"/>
    <property type="match status" value="1"/>
</dbReference>
<dbReference type="SMART" id="SM00418">
    <property type="entry name" value="HTH_ARSR"/>
    <property type="match status" value="1"/>
</dbReference>
<sequence length="229" mass="24696">MAKERSLPSWTVDLAQGRAEALRGVAGELRRYFTICLAPHWGQVQLHIARDLAHRSQTMAQGGVEALLSTLVPGARWSPPVLELAYPFSHDIHLDGRGLLLQPAFFDHPSPSGQCVTTLVDQELTPVLVYTIDHPLGWMATAEPPNPPPGDPLAALLGSTRARVLCALARGMCTTSELARRAKAPLSTVSRQATILRDAGLIASHRDGNTVLHILTALGVSLCREHPPV</sequence>
<evidence type="ECO:0000259" key="4">
    <source>
        <dbReference type="PROSITE" id="PS50987"/>
    </source>
</evidence>
<evidence type="ECO:0000256" key="1">
    <source>
        <dbReference type="ARBA" id="ARBA00023015"/>
    </source>
</evidence>
<evidence type="ECO:0000256" key="2">
    <source>
        <dbReference type="ARBA" id="ARBA00023125"/>
    </source>
</evidence>
<proteinExistence type="predicted"/>